<evidence type="ECO:0000256" key="7">
    <source>
        <dbReference type="ARBA" id="ARBA00022989"/>
    </source>
</evidence>
<evidence type="ECO:0000256" key="5">
    <source>
        <dbReference type="ARBA" id="ARBA00022692"/>
    </source>
</evidence>
<evidence type="ECO:0000256" key="4">
    <source>
        <dbReference type="ARBA" id="ARBA00022547"/>
    </source>
</evidence>
<keyword evidence="10 11" id="KW-0066">ATP synthesis</keyword>
<dbReference type="CDD" id="cd00310">
    <property type="entry name" value="ATP-synt_Fo_a_6"/>
    <property type="match status" value="1"/>
</dbReference>
<evidence type="ECO:0000256" key="8">
    <source>
        <dbReference type="ARBA" id="ARBA00023065"/>
    </source>
</evidence>
<keyword evidence="5 11" id="KW-0812">Transmembrane</keyword>
<evidence type="ECO:0000256" key="12">
    <source>
        <dbReference type="RuleBase" id="RU000483"/>
    </source>
</evidence>
<dbReference type="NCBIfam" id="NF004482">
    <property type="entry name" value="PRK05815.2-4"/>
    <property type="match status" value="1"/>
</dbReference>
<feature type="transmembrane region" description="Helical" evidence="11">
    <location>
        <begin position="236"/>
        <end position="257"/>
    </location>
</feature>
<dbReference type="Pfam" id="PF00119">
    <property type="entry name" value="ATP-synt_A"/>
    <property type="match status" value="1"/>
</dbReference>
<protein>
    <recommendedName>
        <fullName evidence="11 12">ATP synthase subunit a</fullName>
    </recommendedName>
    <alternativeName>
        <fullName evidence="11">ATP synthase F0 sector subunit a</fullName>
    </alternativeName>
    <alternativeName>
        <fullName evidence="11">F-ATPase subunit 6</fullName>
    </alternativeName>
</protein>
<comment type="subcellular location">
    <subcellularLocation>
        <location evidence="11 12">Cell membrane</location>
        <topology evidence="11 12">Multi-pass membrane protein</topology>
    </subcellularLocation>
    <subcellularLocation>
        <location evidence="1">Membrane</location>
        <topology evidence="1">Multi-pass membrane protein</topology>
    </subcellularLocation>
</comment>
<feature type="transmembrane region" description="Helical" evidence="11">
    <location>
        <begin position="167"/>
        <end position="192"/>
    </location>
</feature>
<keyword evidence="8 11" id="KW-0406">Ion transport</keyword>
<name>A0ABS5QDM3_9PROT</name>
<evidence type="ECO:0000313" key="13">
    <source>
        <dbReference type="EMBL" id="MBS7811055.1"/>
    </source>
</evidence>
<evidence type="ECO:0000256" key="10">
    <source>
        <dbReference type="ARBA" id="ARBA00023310"/>
    </source>
</evidence>
<evidence type="ECO:0000313" key="14">
    <source>
        <dbReference type="Proteomes" id="UP000766336"/>
    </source>
</evidence>
<dbReference type="NCBIfam" id="TIGR01131">
    <property type="entry name" value="ATP_synt_6_or_A"/>
    <property type="match status" value="1"/>
</dbReference>
<keyword evidence="14" id="KW-1185">Reference proteome</keyword>
<feature type="transmembrane region" description="Helical" evidence="11">
    <location>
        <begin position="78"/>
        <end position="95"/>
    </location>
</feature>
<evidence type="ECO:0000256" key="3">
    <source>
        <dbReference type="ARBA" id="ARBA00022448"/>
    </source>
</evidence>
<evidence type="ECO:0000256" key="11">
    <source>
        <dbReference type="HAMAP-Rule" id="MF_01393"/>
    </source>
</evidence>
<evidence type="ECO:0000256" key="6">
    <source>
        <dbReference type="ARBA" id="ARBA00022781"/>
    </source>
</evidence>
<feature type="transmembrane region" description="Helical" evidence="11">
    <location>
        <begin position="263"/>
        <end position="288"/>
    </location>
</feature>
<evidence type="ECO:0000256" key="1">
    <source>
        <dbReference type="ARBA" id="ARBA00004141"/>
    </source>
</evidence>
<keyword evidence="3 11" id="KW-0813">Transport</keyword>
<dbReference type="PRINTS" id="PR00123">
    <property type="entry name" value="ATPASEA"/>
</dbReference>
<keyword evidence="9 11" id="KW-0472">Membrane</keyword>
<dbReference type="Gene3D" id="1.20.120.220">
    <property type="entry name" value="ATP synthase, F0 complex, subunit A"/>
    <property type="match status" value="1"/>
</dbReference>
<dbReference type="PANTHER" id="PTHR11410:SF0">
    <property type="entry name" value="ATP SYNTHASE SUBUNIT A"/>
    <property type="match status" value="1"/>
</dbReference>
<comment type="function">
    <text evidence="11 12">Key component of the proton channel; it plays a direct role in the translocation of protons across the membrane.</text>
</comment>
<dbReference type="InterPro" id="IPR000568">
    <property type="entry name" value="ATP_synth_F0_asu"/>
</dbReference>
<comment type="similarity">
    <text evidence="2 11 12">Belongs to the ATPase A chain family.</text>
</comment>
<gene>
    <name evidence="11" type="primary">atpB</name>
    <name evidence="13" type="ORF">KHU32_08915</name>
</gene>
<keyword evidence="7 11" id="KW-1133">Transmembrane helix</keyword>
<keyword evidence="6 11" id="KW-0375">Hydrogen ion transport</keyword>
<accession>A0ABS5QDM3</accession>
<proteinExistence type="inferred from homology"/>
<feature type="transmembrane region" description="Helical" evidence="11">
    <location>
        <begin position="198"/>
        <end position="215"/>
    </location>
</feature>
<feature type="transmembrane region" description="Helical" evidence="11">
    <location>
        <begin position="131"/>
        <end position="155"/>
    </location>
</feature>
<comment type="caution">
    <text evidence="13">The sequence shown here is derived from an EMBL/GenBank/DDBJ whole genome shotgun (WGS) entry which is preliminary data.</text>
</comment>
<dbReference type="PROSITE" id="PS00449">
    <property type="entry name" value="ATPASE_A"/>
    <property type="match status" value="1"/>
</dbReference>
<dbReference type="InterPro" id="IPR045083">
    <property type="entry name" value="ATP_synth_F0_asu_bact/mt"/>
</dbReference>
<reference evidence="13 14" key="1">
    <citation type="submission" date="2021-05" db="EMBL/GenBank/DDBJ databases">
        <title>Roseococcus sp. XZZS9, whole genome shotgun sequencing project.</title>
        <authorList>
            <person name="Zhao G."/>
            <person name="Shen L."/>
        </authorList>
    </citation>
    <scope>NUCLEOTIDE SEQUENCE [LARGE SCALE GENOMIC DNA]</scope>
    <source>
        <strain evidence="13 14">XZZS9</strain>
    </source>
</reference>
<evidence type="ECO:0000256" key="2">
    <source>
        <dbReference type="ARBA" id="ARBA00006810"/>
    </source>
</evidence>
<dbReference type="InterPro" id="IPR035908">
    <property type="entry name" value="F0_ATP_A_sf"/>
</dbReference>
<keyword evidence="11" id="KW-1003">Cell membrane</keyword>
<dbReference type="HAMAP" id="MF_01393">
    <property type="entry name" value="ATP_synth_a_bact"/>
    <property type="match status" value="1"/>
</dbReference>
<keyword evidence="4 11" id="KW-0138">CF(0)</keyword>
<dbReference type="SUPFAM" id="SSF81336">
    <property type="entry name" value="F1F0 ATP synthase subunit A"/>
    <property type="match status" value="1"/>
</dbReference>
<dbReference type="EMBL" id="JAHCDA010000002">
    <property type="protein sequence ID" value="MBS7811055.1"/>
    <property type="molecule type" value="Genomic_DNA"/>
</dbReference>
<dbReference type="InterPro" id="IPR023011">
    <property type="entry name" value="ATP_synth_F0_asu_AS"/>
</dbReference>
<evidence type="ECO:0000256" key="9">
    <source>
        <dbReference type="ARBA" id="ARBA00023136"/>
    </source>
</evidence>
<sequence length="295" mass="31939">MARNLALALPLDVLPGGRRRGDECLPTVHSPIRCAQGLGSKRCRVAVEGNSIDALSQFELGTVGGAIGASVGFTQSNLHMLIAGALIVAMMVLGMRPRAIVPGRFQSLAESAYGFIDDMVVAQVGPEGRRFFPFVFTLFMFILFGNMLGLFPYAFTYTSHISMTFTLAAIVFVLITVVAIVLHGTHFFGYFFPQGAPLWLAPIIIPVEIVSYISRPISLSIRLFANMVAGHVMLKVFATFVVMLAGLGAVGPFLSIMPLTINVVLVGFEVLVAFLQAYVFAILTCIYLHDAVHLH</sequence>
<dbReference type="PANTHER" id="PTHR11410">
    <property type="entry name" value="ATP SYNTHASE SUBUNIT A"/>
    <property type="match status" value="1"/>
</dbReference>
<organism evidence="13 14">
    <name type="scientific">Roseococcus pinisoli</name>
    <dbReference type="NCBI Taxonomy" id="2835040"/>
    <lineage>
        <taxon>Bacteria</taxon>
        <taxon>Pseudomonadati</taxon>
        <taxon>Pseudomonadota</taxon>
        <taxon>Alphaproteobacteria</taxon>
        <taxon>Acetobacterales</taxon>
        <taxon>Roseomonadaceae</taxon>
        <taxon>Roseococcus</taxon>
    </lineage>
</organism>
<dbReference type="Proteomes" id="UP000766336">
    <property type="component" value="Unassembled WGS sequence"/>
</dbReference>